<organism evidence="2 3">
    <name type="scientific">Capsaspora owczarzaki (strain ATCC 30864)</name>
    <dbReference type="NCBI Taxonomy" id="595528"/>
    <lineage>
        <taxon>Eukaryota</taxon>
        <taxon>Filasterea</taxon>
        <taxon>Capsaspora</taxon>
    </lineage>
</organism>
<name>A0A0D2X3G8_CAPO3</name>
<dbReference type="AlphaFoldDB" id="A0A0D2X3G8"/>
<evidence type="ECO:0000313" key="3">
    <source>
        <dbReference type="Proteomes" id="UP000008743"/>
    </source>
</evidence>
<dbReference type="Proteomes" id="UP000008743">
    <property type="component" value="Unassembled WGS sequence"/>
</dbReference>
<evidence type="ECO:0000313" key="2">
    <source>
        <dbReference type="EMBL" id="KJE94284.1"/>
    </source>
</evidence>
<keyword evidence="3" id="KW-1185">Reference proteome</keyword>
<proteinExistence type="predicted"/>
<reference evidence="3" key="1">
    <citation type="submission" date="2011-02" db="EMBL/GenBank/DDBJ databases">
        <title>The Genome Sequence of Capsaspora owczarzaki ATCC 30864.</title>
        <authorList>
            <person name="Russ C."/>
            <person name="Cuomo C."/>
            <person name="Burger G."/>
            <person name="Gray M.W."/>
            <person name="Holland P.W.H."/>
            <person name="King N."/>
            <person name="Lang F.B.F."/>
            <person name="Roger A.J."/>
            <person name="Ruiz-Trillo I."/>
            <person name="Young S.K."/>
            <person name="Zeng Q."/>
            <person name="Gargeya S."/>
            <person name="Alvarado L."/>
            <person name="Berlin A."/>
            <person name="Chapman S.B."/>
            <person name="Chen Z."/>
            <person name="Freedman E."/>
            <person name="Gellesch M."/>
            <person name="Goldberg J."/>
            <person name="Griggs A."/>
            <person name="Gujja S."/>
            <person name="Heilman E."/>
            <person name="Heiman D."/>
            <person name="Howarth C."/>
            <person name="Mehta T."/>
            <person name="Neiman D."/>
            <person name="Pearson M."/>
            <person name="Roberts A."/>
            <person name="Saif S."/>
            <person name="Shea T."/>
            <person name="Shenoy N."/>
            <person name="Sisk P."/>
            <person name="Stolte C."/>
            <person name="Sykes S."/>
            <person name="White J."/>
            <person name="Yandava C."/>
            <person name="Haas B."/>
            <person name="Nusbaum C."/>
            <person name="Birren B."/>
        </authorList>
    </citation>
    <scope>NUCLEOTIDE SEQUENCE</scope>
    <source>
        <strain evidence="3">ATCC 30864</strain>
    </source>
</reference>
<feature type="signal peptide" evidence="1">
    <location>
        <begin position="1"/>
        <end position="16"/>
    </location>
</feature>
<feature type="chain" id="PRO_5002270380" evidence="1">
    <location>
        <begin position="17"/>
        <end position="294"/>
    </location>
</feature>
<dbReference type="InParanoid" id="A0A0D2X3G8"/>
<evidence type="ECO:0000256" key="1">
    <source>
        <dbReference type="SAM" id="SignalP"/>
    </source>
</evidence>
<protein>
    <submittedName>
        <fullName evidence="2">Uncharacterized protein</fullName>
    </submittedName>
</protein>
<dbReference type="EMBL" id="KE346366">
    <property type="protein sequence ID" value="KJE94284.1"/>
    <property type="molecule type" value="Genomic_DNA"/>
</dbReference>
<accession>A0A0D2X3G8</accession>
<gene>
    <name evidence="2" type="ORF">CAOG_009804</name>
</gene>
<keyword evidence="1" id="KW-0732">Signal</keyword>
<sequence>MLLLLLLLLVMFGGRSVDVGGKPIEHARVVKRLALGHVLNDAGVHHGLANTNGELFVVNDTFRHQPGDSLAAEEAAAVRAESPPAVVNVDFSVHVGGHNAQVDNAFLGHLGGRDLVAQTQQDGLAQAAQTAGNAVDQLGRLFVHKEAVVGVNVGAEVAVSGGRGHFLFASRDRGQQLFAEHERGNLCGVQLVLGNRAGNEPCNHLASEHGADARLGKLGAEAAVFDVHVVDEQAGQGDEGALCFPHEVVVGARLEDLEADGGEGANGEGVLRPLHRGEDGAKLAVFERGNLRGG</sequence>